<proteinExistence type="inferred from homology"/>
<comment type="similarity">
    <text evidence="2 8">Belongs to the pantothenate synthetase family.</text>
</comment>
<comment type="caution">
    <text evidence="10">The sequence shown here is derived from an EMBL/GenBank/DDBJ whole genome shotgun (WGS) entry which is preliminary data.</text>
</comment>
<accession>A0A9Q3ZGC8</accession>
<dbReference type="AlphaFoldDB" id="A0A9Q3ZGC8"/>
<feature type="binding site" evidence="8">
    <location>
        <position position="61"/>
    </location>
    <ligand>
        <name>beta-alanine</name>
        <dbReference type="ChEBI" id="CHEBI:57966"/>
    </ligand>
</feature>
<dbReference type="NCBIfam" id="TIGR00018">
    <property type="entry name" value="panC"/>
    <property type="match status" value="1"/>
</dbReference>
<dbReference type="GO" id="GO:0005524">
    <property type="term" value="F:ATP binding"/>
    <property type="evidence" value="ECO:0007669"/>
    <property type="project" value="UniProtKB-KW"/>
</dbReference>
<evidence type="ECO:0000256" key="9">
    <source>
        <dbReference type="SAM" id="Coils"/>
    </source>
</evidence>
<evidence type="ECO:0000256" key="6">
    <source>
        <dbReference type="ARBA" id="ARBA00022840"/>
    </source>
</evidence>
<feature type="active site" description="Proton donor" evidence="8">
    <location>
        <position position="37"/>
    </location>
</feature>
<keyword evidence="5 8" id="KW-0547">Nucleotide-binding</keyword>
<dbReference type="GO" id="GO:0015940">
    <property type="term" value="P:pantothenate biosynthetic process"/>
    <property type="evidence" value="ECO:0007669"/>
    <property type="project" value="UniProtKB-UniRule"/>
</dbReference>
<comment type="function">
    <text evidence="8">Catalyzes the condensation of pantoate with beta-alanine in an ATP-dependent reaction via a pantoyl-adenylate intermediate.</text>
</comment>
<dbReference type="GO" id="GO:0004592">
    <property type="term" value="F:pantoate-beta-alanine ligase activity"/>
    <property type="evidence" value="ECO:0007669"/>
    <property type="project" value="UniProtKB-UniRule"/>
</dbReference>
<evidence type="ECO:0000256" key="3">
    <source>
        <dbReference type="ARBA" id="ARBA00022598"/>
    </source>
</evidence>
<dbReference type="Pfam" id="PF02569">
    <property type="entry name" value="Pantoate_ligase"/>
    <property type="match status" value="1"/>
</dbReference>
<comment type="caution">
    <text evidence="8">Lacks conserved residue(s) required for the propagation of feature annotation.</text>
</comment>
<comment type="pathway">
    <text evidence="1 8">Cofactor biosynthesis; (R)-pantothenate biosynthesis; (R)-pantothenate from (R)-pantoate and beta-alanine: step 1/1.</text>
</comment>
<dbReference type="PANTHER" id="PTHR21299">
    <property type="entry name" value="CYTIDYLATE KINASE/PANTOATE-BETA-ALANINE LIGASE"/>
    <property type="match status" value="1"/>
</dbReference>
<dbReference type="InterPro" id="IPR014729">
    <property type="entry name" value="Rossmann-like_a/b/a_fold"/>
</dbReference>
<feature type="binding site" evidence="8">
    <location>
        <position position="154"/>
    </location>
    <ligand>
        <name>(R)-pantoate</name>
        <dbReference type="ChEBI" id="CHEBI:15980"/>
    </ligand>
</feature>
<comment type="catalytic activity">
    <reaction evidence="7 8">
        <text>(R)-pantoate + beta-alanine + ATP = (R)-pantothenate + AMP + diphosphate + H(+)</text>
        <dbReference type="Rhea" id="RHEA:10912"/>
        <dbReference type="ChEBI" id="CHEBI:15378"/>
        <dbReference type="ChEBI" id="CHEBI:15980"/>
        <dbReference type="ChEBI" id="CHEBI:29032"/>
        <dbReference type="ChEBI" id="CHEBI:30616"/>
        <dbReference type="ChEBI" id="CHEBI:33019"/>
        <dbReference type="ChEBI" id="CHEBI:57966"/>
        <dbReference type="ChEBI" id="CHEBI:456215"/>
        <dbReference type="EC" id="6.3.2.1"/>
    </reaction>
</comment>
<organism evidence="10 11">
    <name type="scientific">Alloalcanivorax xenomutans</name>
    <dbReference type="NCBI Taxonomy" id="1094342"/>
    <lineage>
        <taxon>Bacteria</taxon>
        <taxon>Pseudomonadati</taxon>
        <taxon>Pseudomonadota</taxon>
        <taxon>Gammaproteobacteria</taxon>
        <taxon>Oceanospirillales</taxon>
        <taxon>Alcanivoracaceae</taxon>
        <taxon>Alloalcanivorax</taxon>
    </lineage>
</organism>
<feature type="binding site" evidence="8">
    <location>
        <begin position="185"/>
        <end position="188"/>
    </location>
    <ligand>
        <name>ATP</name>
        <dbReference type="ChEBI" id="CHEBI:30616"/>
    </ligand>
</feature>
<feature type="binding site" evidence="8">
    <location>
        <begin position="148"/>
        <end position="151"/>
    </location>
    <ligand>
        <name>ATP</name>
        <dbReference type="ChEBI" id="CHEBI:30616"/>
    </ligand>
</feature>
<evidence type="ECO:0000256" key="5">
    <source>
        <dbReference type="ARBA" id="ARBA00022741"/>
    </source>
</evidence>
<dbReference type="GO" id="GO:0005829">
    <property type="term" value="C:cytosol"/>
    <property type="evidence" value="ECO:0007669"/>
    <property type="project" value="TreeGrafter"/>
</dbReference>
<dbReference type="HAMAP" id="MF_00158">
    <property type="entry name" value="PanC"/>
    <property type="match status" value="1"/>
</dbReference>
<evidence type="ECO:0000256" key="8">
    <source>
        <dbReference type="HAMAP-Rule" id="MF_00158"/>
    </source>
</evidence>
<keyword evidence="6 8" id="KW-0067">ATP-binding</keyword>
<comment type="subunit">
    <text evidence="8">Homodimer.</text>
</comment>
<evidence type="ECO:0000313" key="11">
    <source>
        <dbReference type="Proteomes" id="UP001107961"/>
    </source>
</evidence>
<keyword evidence="11" id="KW-1185">Reference proteome</keyword>
<dbReference type="FunFam" id="3.40.50.620:FF:000013">
    <property type="entry name" value="Pantothenate synthetase"/>
    <property type="match status" value="1"/>
</dbReference>
<evidence type="ECO:0000256" key="1">
    <source>
        <dbReference type="ARBA" id="ARBA00004990"/>
    </source>
</evidence>
<name>A0A9Q3ZGC8_9GAMM</name>
<feature type="binding site" evidence="8">
    <location>
        <position position="61"/>
    </location>
    <ligand>
        <name>(R)-pantoate</name>
        <dbReference type="ChEBI" id="CHEBI:15980"/>
    </ligand>
</feature>
<gene>
    <name evidence="8 10" type="primary">panC</name>
    <name evidence="10" type="ORF">LZG35_19330</name>
</gene>
<evidence type="ECO:0000256" key="7">
    <source>
        <dbReference type="ARBA" id="ARBA00048258"/>
    </source>
</evidence>
<dbReference type="PANTHER" id="PTHR21299:SF1">
    <property type="entry name" value="PANTOATE--BETA-ALANINE LIGASE"/>
    <property type="match status" value="1"/>
</dbReference>
<reference evidence="10" key="1">
    <citation type="submission" date="2022-01" db="EMBL/GenBank/DDBJ databases">
        <authorList>
            <person name="Karlyshev A.V."/>
            <person name="Jaspars M."/>
        </authorList>
    </citation>
    <scope>NUCLEOTIDE SEQUENCE</scope>
    <source>
        <strain evidence="10">AGSA3-2</strain>
    </source>
</reference>
<keyword evidence="9" id="KW-0175">Coiled coil</keyword>
<dbReference type="NCBIfam" id="TIGR00125">
    <property type="entry name" value="cyt_tran_rel"/>
    <property type="match status" value="1"/>
</dbReference>
<keyword evidence="4 8" id="KW-0566">Pantothenate biosynthesis</keyword>
<dbReference type="InterPro" id="IPR042176">
    <property type="entry name" value="Pantoate_ligase_C"/>
</dbReference>
<feature type="coiled-coil region" evidence="9">
    <location>
        <begin position="207"/>
        <end position="234"/>
    </location>
</feature>
<keyword evidence="3 8" id="KW-0436">Ligase</keyword>
<feature type="binding site" evidence="8">
    <location>
        <begin position="30"/>
        <end position="37"/>
    </location>
    <ligand>
        <name>ATP</name>
        <dbReference type="ChEBI" id="CHEBI:30616"/>
    </ligand>
</feature>
<dbReference type="RefSeq" id="WP_022993528.1">
    <property type="nucleotide sequence ID" value="NZ_CBDDTQ010000006.1"/>
</dbReference>
<sequence>MHIAETVSATRDAIAAWKRAGETVALVPTMGNLHNGHLSLVREARRQADRVAVSVFVNPTQFGPGEDYDAYPRTLDQDSALLREEKADLLFIPSVDEMYPLGGNKTWVSVDDLGDHLCGANRPGHFRGVTTVVSKLFNIVQPDIAVFGEKDFQQLAVIRRMTAELMMPIRIVGAPTDREEDGLARSSRNGFLTAAERPRAALLHQHLQQARNAIAAGERDYRALEARLARALGEQGFQVDYFTVADAHTLAPAGPQHQDLVVAAAARLGQPRLIDNVTISLLNT</sequence>
<dbReference type="EC" id="6.3.2.1" evidence="8"/>
<comment type="subcellular location">
    <subcellularLocation>
        <location evidence="8">Cytoplasm</location>
    </subcellularLocation>
</comment>
<dbReference type="Proteomes" id="UP001107961">
    <property type="component" value="Unassembled WGS sequence"/>
</dbReference>
<evidence type="ECO:0000256" key="4">
    <source>
        <dbReference type="ARBA" id="ARBA00022655"/>
    </source>
</evidence>
<dbReference type="CDD" id="cd00560">
    <property type="entry name" value="PanC"/>
    <property type="match status" value="1"/>
</dbReference>
<dbReference type="Gene3D" id="3.30.1300.10">
    <property type="entry name" value="Pantoate-beta-alanine ligase, C-terminal domain"/>
    <property type="match status" value="1"/>
</dbReference>
<protein>
    <recommendedName>
        <fullName evidence="8">Pantothenate synthetase</fullName>
        <shortName evidence="8">PS</shortName>
        <ecNumber evidence="8">6.3.2.1</ecNumber>
    </recommendedName>
    <alternativeName>
        <fullName evidence="8">Pantoate--beta-alanine ligase</fullName>
    </alternativeName>
    <alternativeName>
        <fullName evidence="8">Pantoate-activating enzyme</fullName>
    </alternativeName>
</protein>
<dbReference type="Gene3D" id="3.40.50.620">
    <property type="entry name" value="HUPs"/>
    <property type="match status" value="1"/>
</dbReference>
<comment type="miscellaneous">
    <text evidence="8">The reaction proceeds by a bi uni uni bi ping pong mechanism.</text>
</comment>
<dbReference type="InterPro" id="IPR004821">
    <property type="entry name" value="Cyt_trans-like"/>
</dbReference>
<dbReference type="EMBL" id="JAJVKT010000030">
    <property type="protein sequence ID" value="MCE7510796.1"/>
    <property type="molecule type" value="Genomic_DNA"/>
</dbReference>
<keyword evidence="8" id="KW-0963">Cytoplasm</keyword>
<dbReference type="SUPFAM" id="SSF52374">
    <property type="entry name" value="Nucleotidylyl transferase"/>
    <property type="match status" value="1"/>
</dbReference>
<dbReference type="KEGG" id="axe:P40_18550"/>
<evidence type="ECO:0000313" key="10">
    <source>
        <dbReference type="EMBL" id="MCE7510796.1"/>
    </source>
</evidence>
<dbReference type="InterPro" id="IPR003721">
    <property type="entry name" value="Pantoate_ligase"/>
</dbReference>
<evidence type="ECO:0000256" key="2">
    <source>
        <dbReference type="ARBA" id="ARBA00009256"/>
    </source>
</evidence>